<dbReference type="Proteomes" id="UP001286456">
    <property type="component" value="Unassembled WGS sequence"/>
</dbReference>
<keyword evidence="3" id="KW-1185">Reference proteome</keyword>
<reference evidence="2" key="2">
    <citation type="submission" date="2023-06" db="EMBL/GenBank/DDBJ databases">
        <authorList>
            <consortium name="Lawrence Berkeley National Laboratory"/>
            <person name="Haridas S."/>
            <person name="Hensen N."/>
            <person name="Bonometti L."/>
            <person name="Westerberg I."/>
            <person name="Brannstrom I.O."/>
            <person name="Guillou S."/>
            <person name="Cros-Aarteil S."/>
            <person name="Calhoun S."/>
            <person name="Kuo A."/>
            <person name="Mondo S."/>
            <person name="Pangilinan J."/>
            <person name="Riley R."/>
            <person name="Labutti K."/>
            <person name="Andreopoulos B."/>
            <person name="Lipzen A."/>
            <person name="Chen C."/>
            <person name="Yanf M."/>
            <person name="Daum C."/>
            <person name="Ng V."/>
            <person name="Clum A."/>
            <person name="Steindorff A."/>
            <person name="Ohm R."/>
            <person name="Martin F."/>
            <person name="Silar P."/>
            <person name="Natvig D."/>
            <person name="Lalanne C."/>
            <person name="Gautier V."/>
            <person name="Ament-Velasquez S.L."/>
            <person name="Kruys A."/>
            <person name="Hutchinson M.I."/>
            <person name="Powell A.J."/>
            <person name="Barry K."/>
            <person name="Miller A.N."/>
            <person name="Grigoriev I.V."/>
            <person name="Debuchy R."/>
            <person name="Gladieux P."/>
            <person name="Thoren M.H."/>
            <person name="Johannesson H."/>
        </authorList>
    </citation>
    <scope>NUCLEOTIDE SEQUENCE</scope>
    <source>
        <strain evidence="2">SMH4131-1</strain>
    </source>
</reference>
<protein>
    <submittedName>
        <fullName evidence="2">Uncharacterized protein</fullName>
    </submittedName>
</protein>
<dbReference type="AlphaFoldDB" id="A0AAE0J5I3"/>
<accession>A0AAE0J5I3</accession>
<evidence type="ECO:0000313" key="3">
    <source>
        <dbReference type="Proteomes" id="UP001286456"/>
    </source>
</evidence>
<dbReference type="Gene3D" id="2.60.270.50">
    <property type="match status" value="1"/>
</dbReference>
<proteinExistence type="predicted"/>
<evidence type="ECO:0000313" key="2">
    <source>
        <dbReference type="EMBL" id="KAK3337259.1"/>
    </source>
</evidence>
<name>A0AAE0J5I3_9PEZI</name>
<sequence length="858" mass="91965">MGDFSTNITLANWLPRKLTLVNKPMSNGYWKTAPPDTISANSTVSFQAKDSVGIYGSKGSFTYKVNDDSVEKNVNLSCNFEDPCGSNDNVCDASTDTLANLYNVNVSSFEKRTHPLNVTITISYKDISFNMIISDLFLISPVASVKNSKDESTVSYVGVYGRSKAVKIWDHYWSDGDVKDDSYSGVKGSYCPVATDATRSNTDLLAYLSYDYQLNDIPLRLVGTMGWNTVVDTGSQKLYHNQKTPLLSFPARNAGTAWGVAGDIDWKLFLQPTGQSLDLPSTRVEIYGLNKTLPGFYNNGVPVKLLRWVVMPAPSRLSGYTTHVATSVMSRTGYKFDSISGASGFGVTPLGANFNLSTWLKLMNSKSSYRVNQYDQSAAVQACLVLAPFPNSPAEPWAYLSPYGYINTTRVIGWSGNCNNPLFKEKTDKMELKINDQDRTAFVDYAFVLAASSKAVDATIGPHTGTETVSEYLGATIDTGTNLYLDESKQPRAAGTTSDVKYGSGINTLDSVAPSQASALLSPKARPDASSSSSPYSAHIETLMDLAINHQATSPPASHPSSSSSSSGADLRALEPAVLSAVPSARVLHRTTQLSPVCSETQIYLETPPSGPVEPVRPAAAADDTVASVGGCVIITITISVFSDHGSAVQGLADHLCTYAAPVERLFTRPEPGQEKGQLTLRSALGLREEGSTASERVLWVRGNKLVRVASLTEGVSGGGVEGLAGSVDAFLKKGEEEEIGGGDGGGDGPIEEGDTSTMPTLRGLTVVRDGDGDTELLVYKVGEQFSVFADIDGCALARVTTSSPAVRFIHQDLTHMKFSFQALEPAKSTKLSFIFMHQASHRVAYGELEVQVVDVVG</sequence>
<feature type="region of interest" description="Disordered" evidence="1">
    <location>
        <begin position="737"/>
        <end position="758"/>
    </location>
</feature>
<dbReference type="EMBL" id="JAUEPO010000001">
    <property type="protein sequence ID" value="KAK3337259.1"/>
    <property type="molecule type" value="Genomic_DNA"/>
</dbReference>
<organism evidence="2 3">
    <name type="scientific">Cercophora scortea</name>
    <dbReference type="NCBI Taxonomy" id="314031"/>
    <lineage>
        <taxon>Eukaryota</taxon>
        <taxon>Fungi</taxon>
        <taxon>Dikarya</taxon>
        <taxon>Ascomycota</taxon>
        <taxon>Pezizomycotina</taxon>
        <taxon>Sordariomycetes</taxon>
        <taxon>Sordariomycetidae</taxon>
        <taxon>Sordariales</taxon>
        <taxon>Lasiosphaeriaceae</taxon>
        <taxon>Cercophora</taxon>
    </lineage>
</organism>
<evidence type="ECO:0000256" key="1">
    <source>
        <dbReference type="SAM" id="MobiDB-lite"/>
    </source>
</evidence>
<feature type="compositionally biased region" description="Low complexity" evidence="1">
    <location>
        <begin position="554"/>
        <end position="567"/>
    </location>
</feature>
<feature type="region of interest" description="Disordered" evidence="1">
    <location>
        <begin position="551"/>
        <end position="570"/>
    </location>
</feature>
<comment type="caution">
    <text evidence="2">The sequence shown here is derived from an EMBL/GenBank/DDBJ whole genome shotgun (WGS) entry which is preliminary data.</text>
</comment>
<gene>
    <name evidence="2" type="ORF">B0T19DRAFT_472191</name>
</gene>
<reference evidence="2" key="1">
    <citation type="journal article" date="2023" name="Mol. Phylogenet. Evol.">
        <title>Genome-scale phylogeny and comparative genomics of the fungal order Sordariales.</title>
        <authorList>
            <person name="Hensen N."/>
            <person name="Bonometti L."/>
            <person name="Westerberg I."/>
            <person name="Brannstrom I.O."/>
            <person name="Guillou S."/>
            <person name="Cros-Aarteil S."/>
            <person name="Calhoun S."/>
            <person name="Haridas S."/>
            <person name="Kuo A."/>
            <person name="Mondo S."/>
            <person name="Pangilinan J."/>
            <person name="Riley R."/>
            <person name="LaButti K."/>
            <person name="Andreopoulos B."/>
            <person name="Lipzen A."/>
            <person name="Chen C."/>
            <person name="Yan M."/>
            <person name="Daum C."/>
            <person name="Ng V."/>
            <person name="Clum A."/>
            <person name="Steindorff A."/>
            <person name="Ohm R.A."/>
            <person name="Martin F."/>
            <person name="Silar P."/>
            <person name="Natvig D.O."/>
            <person name="Lalanne C."/>
            <person name="Gautier V."/>
            <person name="Ament-Velasquez S.L."/>
            <person name="Kruys A."/>
            <person name="Hutchinson M.I."/>
            <person name="Powell A.J."/>
            <person name="Barry K."/>
            <person name="Miller A.N."/>
            <person name="Grigoriev I.V."/>
            <person name="Debuchy R."/>
            <person name="Gladieux P."/>
            <person name="Hiltunen Thoren M."/>
            <person name="Johannesson H."/>
        </authorList>
    </citation>
    <scope>NUCLEOTIDE SEQUENCE</scope>
    <source>
        <strain evidence="2">SMH4131-1</strain>
    </source>
</reference>